<evidence type="ECO:0000259" key="9">
    <source>
        <dbReference type="Pfam" id="PF23452"/>
    </source>
</evidence>
<feature type="domain" description="Hydroxyproline O-arabinosyltransferase-like" evidence="9">
    <location>
        <begin position="192"/>
        <end position="485"/>
    </location>
</feature>
<comment type="caution">
    <text evidence="10">The sequence shown here is derived from an EMBL/GenBank/DDBJ whole genome shotgun (WGS) entry which is preliminary data.</text>
</comment>
<evidence type="ECO:0000313" key="11">
    <source>
        <dbReference type="Proteomes" id="UP001428341"/>
    </source>
</evidence>
<organism evidence="10 11">
    <name type="scientific">Citrus x changshan-huyou</name>
    <dbReference type="NCBI Taxonomy" id="2935761"/>
    <lineage>
        <taxon>Eukaryota</taxon>
        <taxon>Viridiplantae</taxon>
        <taxon>Streptophyta</taxon>
        <taxon>Embryophyta</taxon>
        <taxon>Tracheophyta</taxon>
        <taxon>Spermatophyta</taxon>
        <taxon>Magnoliopsida</taxon>
        <taxon>eudicotyledons</taxon>
        <taxon>Gunneridae</taxon>
        <taxon>Pentapetalae</taxon>
        <taxon>rosids</taxon>
        <taxon>malvids</taxon>
        <taxon>Sapindales</taxon>
        <taxon>Rutaceae</taxon>
        <taxon>Aurantioideae</taxon>
        <taxon>Citrus</taxon>
    </lineage>
</organism>
<dbReference type="GO" id="GO:0016020">
    <property type="term" value="C:membrane"/>
    <property type="evidence" value="ECO:0007669"/>
    <property type="project" value="UniProtKB-SubCell"/>
</dbReference>
<keyword evidence="4 8" id="KW-0812">Transmembrane</keyword>
<sequence>MLDKMMSYGPRRYAPHEESCAMDHEYYSSMQMMPPGHHNHMKQHVAFNHHNRYPYQNMQQQQQYHHQNGSYSGHASAGGRMSPYHDDHHMMMMMMMNNHGAGPAAADGRMMRMQFIYPCVVKKLSEELRMIGRKNLGVSSFLLVLLALGFFFATYNLLTMVIQNKAADEIGKLNPLTQMPEKTGGGNSDMRFHVALTATDAIYSQWQSRIMYYWYQKVKDMPRSDMGKFTRILHSGKADNLMDEIPSFVVDPLPEGLDRGYIVLNRPWAFVQWLEKATIEEEYILMAEPDHIFVKPLPNLAQGNHPAGFPFFYIKPAEHEKIIRKFYPEEMGPVTNVDPIGNSPVIIKKYLLEEISPTWLNVSLRMKDDHETDKQFGWVLEMYAYAVASALHGVRHILRKDFMLQPPWDPEVGKRFILHYTYGCDYNLKGELTYGKIGEWRFDKRSYLNGPPPKNLSLPPPGVPESVVRLVKMVNMATANIPGWDTVTRG</sequence>
<dbReference type="GO" id="GO:0016757">
    <property type="term" value="F:glycosyltransferase activity"/>
    <property type="evidence" value="ECO:0007669"/>
    <property type="project" value="UniProtKB-KW"/>
</dbReference>
<evidence type="ECO:0000256" key="5">
    <source>
        <dbReference type="ARBA" id="ARBA00022989"/>
    </source>
</evidence>
<comment type="subcellular location">
    <subcellularLocation>
        <location evidence="1">Membrane</location>
        <topology evidence="1">Single-pass membrane protein</topology>
    </subcellularLocation>
</comment>
<evidence type="ECO:0000313" key="10">
    <source>
        <dbReference type="EMBL" id="KAK9221236.1"/>
    </source>
</evidence>
<dbReference type="Pfam" id="PF23452">
    <property type="entry name" value="HPAT"/>
    <property type="match status" value="1"/>
</dbReference>
<protein>
    <recommendedName>
        <fullName evidence="9">Hydroxyproline O-arabinosyltransferase-like domain-containing protein</fullName>
    </recommendedName>
</protein>
<gene>
    <name evidence="10" type="ORF">WN944_009662</name>
</gene>
<dbReference type="EMBL" id="JBCGBO010000002">
    <property type="protein sequence ID" value="KAK9221236.1"/>
    <property type="molecule type" value="Genomic_DNA"/>
</dbReference>
<evidence type="ECO:0000256" key="2">
    <source>
        <dbReference type="ARBA" id="ARBA00022676"/>
    </source>
</evidence>
<dbReference type="PANTHER" id="PTHR31485:SF4">
    <property type="entry name" value="HYDROXYPROLINE O-ARABINOSYLTRANSFERASE RDN1"/>
    <property type="match status" value="1"/>
</dbReference>
<dbReference type="InterPro" id="IPR056508">
    <property type="entry name" value="HPAT-like"/>
</dbReference>
<evidence type="ECO:0000256" key="6">
    <source>
        <dbReference type="ARBA" id="ARBA00023136"/>
    </source>
</evidence>
<evidence type="ECO:0000256" key="7">
    <source>
        <dbReference type="SAM" id="MobiDB-lite"/>
    </source>
</evidence>
<keyword evidence="6 8" id="KW-0472">Membrane</keyword>
<evidence type="ECO:0000256" key="1">
    <source>
        <dbReference type="ARBA" id="ARBA00004167"/>
    </source>
</evidence>
<evidence type="ECO:0000256" key="8">
    <source>
        <dbReference type="SAM" id="Phobius"/>
    </source>
</evidence>
<dbReference type="Proteomes" id="UP001428341">
    <property type="component" value="Unassembled WGS sequence"/>
</dbReference>
<name>A0AAP0MQ97_9ROSI</name>
<evidence type="ECO:0000256" key="4">
    <source>
        <dbReference type="ARBA" id="ARBA00022692"/>
    </source>
</evidence>
<keyword evidence="5 8" id="KW-1133">Transmembrane helix</keyword>
<keyword evidence="3" id="KW-0808">Transferase</keyword>
<evidence type="ECO:0000256" key="3">
    <source>
        <dbReference type="ARBA" id="ARBA00022679"/>
    </source>
</evidence>
<dbReference type="PANTHER" id="PTHR31485">
    <property type="entry name" value="PEPTIDYL SERINE ALPHA-GALACTOSYLTRANSFERASE"/>
    <property type="match status" value="1"/>
</dbReference>
<reference evidence="10 11" key="1">
    <citation type="submission" date="2024-05" db="EMBL/GenBank/DDBJ databases">
        <title>Haplotype-resolved chromosome-level genome assembly of Huyou (Citrus changshanensis).</title>
        <authorList>
            <person name="Miao C."/>
            <person name="Chen W."/>
            <person name="Wu Y."/>
            <person name="Wang L."/>
            <person name="Zhao S."/>
            <person name="Grierson D."/>
            <person name="Xu C."/>
            <person name="Chen K."/>
        </authorList>
    </citation>
    <scope>NUCLEOTIDE SEQUENCE [LARGE SCALE GENOMIC DNA]</scope>
    <source>
        <strain evidence="10">01-14</strain>
        <tissue evidence="10">Leaf</tissue>
    </source>
</reference>
<dbReference type="AlphaFoldDB" id="A0AAP0MQ97"/>
<feature type="region of interest" description="Disordered" evidence="7">
    <location>
        <begin position="59"/>
        <end position="78"/>
    </location>
</feature>
<keyword evidence="2" id="KW-0328">Glycosyltransferase</keyword>
<feature type="transmembrane region" description="Helical" evidence="8">
    <location>
        <begin position="136"/>
        <end position="158"/>
    </location>
</feature>
<accession>A0AAP0MQ97</accession>
<keyword evidence="11" id="KW-1185">Reference proteome</keyword>
<proteinExistence type="predicted"/>
<feature type="compositionally biased region" description="Low complexity" evidence="7">
    <location>
        <begin position="59"/>
        <end position="68"/>
    </location>
</feature>
<dbReference type="InterPro" id="IPR044845">
    <property type="entry name" value="HPAT/SRGT1-like"/>
</dbReference>